<dbReference type="SUPFAM" id="SSF47598">
    <property type="entry name" value="Ribbon-helix-helix"/>
    <property type="match status" value="1"/>
</dbReference>
<dbReference type="GO" id="GO:0006355">
    <property type="term" value="P:regulation of DNA-templated transcription"/>
    <property type="evidence" value="ECO:0007669"/>
    <property type="project" value="InterPro"/>
</dbReference>
<dbReference type="SUPFAM" id="SSF143100">
    <property type="entry name" value="TTHA1013/TTHA0281-like"/>
    <property type="match status" value="1"/>
</dbReference>
<dbReference type="InterPro" id="IPR008651">
    <property type="entry name" value="Uncharacterised_HicB"/>
</dbReference>
<dbReference type="GO" id="GO:0003729">
    <property type="term" value="F:mRNA binding"/>
    <property type="evidence" value="ECO:0007669"/>
    <property type="project" value="InterPro"/>
</dbReference>
<dbReference type="eggNOG" id="COG4226">
    <property type="taxonomic scope" value="Bacteria"/>
</dbReference>
<dbReference type="Pfam" id="PF05534">
    <property type="entry name" value="HicB"/>
    <property type="match status" value="1"/>
</dbReference>
<accession>E5AL67</accession>
<name>E5AL67_MYCRK</name>
<gene>
    <name evidence="1" type="ordered locus">RBRH_00337</name>
</gene>
<dbReference type="KEGG" id="brh:RBRH_00337"/>
<organism evidence="1 2">
    <name type="scientific">Mycetohabitans rhizoxinica (strain DSM 19002 / CIP 109453 / HKI 454)</name>
    <name type="common">Paraburkholderia rhizoxinica</name>
    <dbReference type="NCBI Taxonomy" id="882378"/>
    <lineage>
        <taxon>Bacteria</taxon>
        <taxon>Pseudomonadati</taxon>
        <taxon>Pseudomonadota</taxon>
        <taxon>Betaproteobacteria</taxon>
        <taxon>Burkholderiales</taxon>
        <taxon>Burkholderiaceae</taxon>
        <taxon>Mycetohabitans</taxon>
    </lineage>
</organism>
<evidence type="ECO:0008006" key="3">
    <source>
        <dbReference type="Google" id="ProtNLM"/>
    </source>
</evidence>
<evidence type="ECO:0000313" key="1">
    <source>
        <dbReference type="EMBL" id="CBW73740.1"/>
    </source>
</evidence>
<proteinExistence type="predicted"/>
<dbReference type="InterPro" id="IPR012933">
    <property type="entry name" value="HicA_mRNA_interferase"/>
</dbReference>
<dbReference type="InterPro" id="IPR035069">
    <property type="entry name" value="TTHA1013/TTHA0281-like"/>
</dbReference>
<dbReference type="Proteomes" id="UP000007437">
    <property type="component" value="Chromosome"/>
</dbReference>
<dbReference type="AlphaFoldDB" id="E5AL67"/>
<dbReference type="HOGENOM" id="CLU_1394057_0_0_4"/>
<sequence>MKAKHVKTLEAIFQKPTPGSIVFVDIQSLVIALGGEVREGAGSRVAFELNGSRQYLHRPHPGKEAKKYQVEELRQWVNAIGSQTMMNTMAYKGYLARVEFDPRDEIFVGRVLGVADRISFHGEAVNELTAAFHEAIDHYLEDCAKAGRDPQKPASGKLMLRIRPEVHAAVGVAAAAAGKSINQWVDEVLERASHA</sequence>
<protein>
    <recommendedName>
        <fullName evidence="3">HicB family protein</fullName>
    </recommendedName>
</protein>
<evidence type="ECO:0000313" key="2">
    <source>
        <dbReference type="Proteomes" id="UP000007437"/>
    </source>
</evidence>
<dbReference type="STRING" id="882378.RBRH_00337"/>
<dbReference type="EMBL" id="FR687359">
    <property type="protein sequence ID" value="CBW73740.1"/>
    <property type="molecule type" value="Genomic_DNA"/>
</dbReference>
<dbReference type="Pfam" id="PF07927">
    <property type="entry name" value="HicA_toxin"/>
    <property type="match status" value="1"/>
</dbReference>
<reference evidence="1 2" key="1">
    <citation type="journal article" date="2011" name="J. Bacteriol.">
        <title>Complete genome sequence of Burkholderia rhizoxinica, an endosymbiont of Rhizopus microsporus.</title>
        <authorList>
            <person name="Lackner G."/>
            <person name="Moebius N."/>
            <person name="Partida-Martinez L."/>
            <person name="Hertweck C."/>
        </authorList>
    </citation>
    <scope>NUCLEOTIDE SEQUENCE [LARGE SCALE GENOMIC DNA]</scope>
    <source>
        <strain evidence="2">DSM 19002 / CIP 109453 / HKI 454</strain>
    </source>
</reference>
<dbReference type="InterPro" id="IPR010985">
    <property type="entry name" value="Ribbon_hlx_hlx"/>
</dbReference>